<dbReference type="EMBL" id="MN738925">
    <property type="protein sequence ID" value="QHT31820.1"/>
    <property type="molecule type" value="Genomic_DNA"/>
</dbReference>
<proteinExistence type="predicted"/>
<protein>
    <submittedName>
        <fullName evidence="2">Uncharacterized protein</fullName>
    </submittedName>
</protein>
<dbReference type="AlphaFoldDB" id="A0A6C0EUC0"/>
<reference evidence="2" key="1">
    <citation type="journal article" date="2020" name="Nature">
        <title>Giant virus diversity and host interactions through global metagenomics.</title>
        <authorList>
            <person name="Schulz F."/>
            <person name="Roux S."/>
            <person name="Paez-Espino D."/>
            <person name="Jungbluth S."/>
            <person name="Walsh D.A."/>
            <person name="Denef V.J."/>
            <person name="McMahon K.D."/>
            <person name="Konstantinidis K.T."/>
            <person name="Eloe-Fadrosh E.A."/>
            <person name="Kyrpides N.C."/>
            <person name="Woyke T."/>
        </authorList>
    </citation>
    <scope>NUCLEOTIDE SEQUENCE</scope>
    <source>
        <strain evidence="2">GVMAG-M-3300009155-48</strain>
    </source>
</reference>
<sequence length="83" mass="9096">MGLSNAASRARNYGSTANRNQGGGSKKAGFAGQVGRGHWTSRFLHSTDPKFGNCCNLKKIMTTMTFTRNTIRPIGIRPQIHMQ</sequence>
<name>A0A6C0EUC0_9ZZZZ</name>
<evidence type="ECO:0000313" key="2">
    <source>
        <dbReference type="EMBL" id="QHT31820.1"/>
    </source>
</evidence>
<accession>A0A6C0EUC0</accession>
<organism evidence="2">
    <name type="scientific">viral metagenome</name>
    <dbReference type="NCBI Taxonomy" id="1070528"/>
    <lineage>
        <taxon>unclassified sequences</taxon>
        <taxon>metagenomes</taxon>
        <taxon>organismal metagenomes</taxon>
    </lineage>
</organism>
<feature type="region of interest" description="Disordered" evidence="1">
    <location>
        <begin position="1"/>
        <end position="32"/>
    </location>
</feature>
<evidence type="ECO:0000256" key="1">
    <source>
        <dbReference type="SAM" id="MobiDB-lite"/>
    </source>
</evidence>